<keyword evidence="1" id="KW-0812">Transmembrane</keyword>
<dbReference type="AlphaFoldDB" id="A0A1E8PKL5"/>
<keyword evidence="1" id="KW-1133">Transmembrane helix</keyword>
<proteinExistence type="predicted"/>
<dbReference type="Proteomes" id="UP000092634">
    <property type="component" value="Unassembled WGS sequence"/>
</dbReference>
<reference evidence="2 3" key="1">
    <citation type="submission" date="2016-10" db="EMBL/GenBank/DDBJ databases">
        <title>Updated version of Genome Assembly of Janthinobacterium lividum ERGS5:01.</title>
        <authorList>
            <person name="Kumar R."/>
            <person name="Acharya V."/>
            <person name="Singh D."/>
        </authorList>
    </citation>
    <scope>NUCLEOTIDE SEQUENCE [LARGE SCALE GENOMIC DNA]</scope>
    <source>
        <strain evidence="2 3">ERGS5:01</strain>
    </source>
</reference>
<evidence type="ECO:0000256" key="1">
    <source>
        <dbReference type="SAM" id="Phobius"/>
    </source>
</evidence>
<dbReference type="EMBL" id="MAQB02000014">
    <property type="protein sequence ID" value="OFJ46420.1"/>
    <property type="molecule type" value="Genomic_DNA"/>
</dbReference>
<accession>A0A1E8PKL5</accession>
<comment type="caution">
    <text evidence="2">The sequence shown here is derived from an EMBL/GenBank/DDBJ whole genome shotgun (WGS) entry which is preliminary data.</text>
</comment>
<sequence length="73" mass="8332">MKNLFNFLVATVAWLGLFEVHLIKPLAVLPISAVMATLTAADFLLWSVCFMAMSALFDLFDRYLESRKRHLGR</sequence>
<feature type="transmembrane region" description="Helical" evidence="1">
    <location>
        <begin position="38"/>
        <end position="60"/>
    </location>
</feature>
<organism evidence="2 3">
    <name type="scientific">Janthinobacterium lividum</name>
    <dbReference type="NCBI Taxonomy" id="29581"/>
    <lineage>
        <taxon>Bacteria</taxon>
        <taxon>Pseudomonadati</taxon>
        <taxon>Pseudomonadota</taxon>
        <taxon>Betaproteobacteria</taxon>
        <taxon>Burkholderiales</taxon>
        <taxon>Oxalobacteraceae</taxon>
        <taxon>Janthinobacterium</taxon>
    </lineage>
</organism>
<gene>
    <name evidence="2" type="ORF">BA896_021960</name>
</gene>
<name>A0A1E8PKL5_9BURK</name>
<evidence type="ECO:0000313" key="3">
    <source>
        <dbReference type="Proteomes" id="UP000092634"/>
    </source>
</evidence>
<protein>
    <submittedName>
        <fullName evidence="2">Uncharacterized protein</fullName>
    </submittedName>
</protein>
<keyword evidence="1" id="KW-0472">Membrane</keyword>
<evidence type="ECO:0000313" key="2">
    <source>
        <dbReference type="EMBL" id="OFJ46420.1"/>
    </source>
</evidence>